<evidence type="ECO:0000313" key="5">
    <source>
        <dbReference type="Proteomes" id="UP000516369"/>
    </source>
</evidence>
<dbReference type="PANTHER" id="PTHR33408:SF2">
    <property type="entry name" value="TRANSPOSASE DDE DOMAIN-CONTAINING PROTEIN"/>
    <property type="match status" value="1"/>
</dbReference>
<dbReference type="PANTHER" id="PTHR33408">
    <property type="entry name" value="TRANSPOSASE"/>
    <property type="match status" value="1"/>
</dbReference>
<evidence type="ECO:0000313" key="4">
    <source>
        <dbReference type="EMBL" id="QNT70113.1"/>
    </source>
</evidence>
<proteinExistence type="predicted"/>
<name>A0A7H1N327_9PROT</name>
<accession>A0A7H1N327</accession>
<feature type="domain" description="Transposase IS4-like" evidence="2">
    <location>
        <begin position="240"/>
        <end position="308"/>
    </location>
</feature>
<dbReference type="GO" id="GO:0004803">
    <property type="term" value="F:transposase activity"/>
    <property type="evidence" value="ECO:0007669"/>
    <property type="project" value="InterPro"/>
</dbReference>
<keyword evidence="1" id="KW-0175">Coiled coil</keyword>
<dbReference type="Pfam" id="PF05598">
    <property type="entry name" value="DUF772"/>
    <property type="match status" value="1"/>
</dbReference>
<dbReference type="Proteomes" id="UP000516369">
    <property type="component" value="Chromosome"/>
</dbReference>
<dbReference type="Pfam" id="PF01609">
    <property type="entry name" value="DDE_Tnp_1"/>
    <property type="match status" value="1"/>
</dbReference>
<protein>
    <submittedName>
        <fullName evidence="4">IS1182 family transposase</fullName>
    </submittedName>
</protein>
<dbReference type="InterPro" id="IPR047629">
    <property type="entry name" value="IS1182_transpos"/>
</dbReference>
<feature type="coiled-coil region" evidence="1">
    <location>
        <begin position="188"/>
        <end position="218"/>
    </location>
</feature>
<dbReference type="EMBL" id="CP053923">
    <property type="protein sequence ID" value="QNT70113.1"/>
    <property type="molecule type" value="Genomic_DNA"/>
</dbReference>
<evidence type="ECO:0000259" key="2">
    <source>
        <dbReference type="Pfam" id="PF01609"/>
    </source>
</evidence>
<gene>
    <name evidence="4" type="ORF">HQ394_13195</name>
</gene>
<evidence type="ECO:0000259" key="3">
    <source>
        <dbReference type="Pfam" id="PF05598"/>
    </source>
</evidence>
<dbReference type="GO" id="GO:0006313">
    <property type="term" value="P:DNA transposition"/>
    <property type="evidence" value="ECO:0007669"/>
    <property type="project" value="InterPro"/>
</dbReference>
<feature type="domain" description="Transposase InsH N-terminal" evidence="3">
    <location>
        <begin position="19"/>
        <end position="112"/>
    </location>
</feature>
<dbReference type="AlphaFoldDB" id="A0A7H1N327"/>
<organism evidence="4 5">
    <name type="scientific">Defluviicoccus vanus</name>
    <dbReference type="NCBI Taxonomy" id="111831"/>
    <lineage>
        <taxon>Bacteria</taxon>
        <taxon>Pseudomonadati</taxon>
        <taxon>Pseudomonadota</taxon>
        <taxon>Alphaproteobacteria</taxon>
        <taxon>Rhodospirillales</taxon>
        <taxon>Rhodospirillaceae</taxon>
        <taxon>Defluviicoccus</taxon>
    </lineage>
</organism>
<dbReference type="GO" id="GO:0003677">
    <property type="term" value="F:DNA binding"/>
    <property type="evidence" value="ECO:0007669"/>
    <property type="project" value="InterPro"/>
</dbReference>
<keyword evidence="5" id="KW-1185">Reference proteome</keyword>
<dbReference type="InterPro" id="IPR008490">
    <property type="entry name" value="Transposase_InsH_N"/>
</dbReference>
<sequence length="428" mass="47281">MKRFVEGEDRAQLSLLPARLEDYVDEENPVRVVDLYVEDLDLAALGFAGARPKATGRPAYHPSTLLKIYLYGYLNRIPSSRRLEREAGRNLELMWLTGRLAPDFKTIADFRKDNGPAIQAVCARFVGLCRDLGLFARAVAATDGAKFKAANARERNFTKGKLKRRIGQVEQSIERYLQSLDAADLQENDVAEAKAERLKEKIAAMKAKLEQLRETEAKVLSTPNQQISLTDPDARAMATSMRGSGVVGYNVQIAVDTEHHLIVAHEVTNTVVDRTLLSPMAGQAKAAMGAETIDVLADRGYFSGEEILACEAIGVIPYVPKPCTSGAKAAGRFGKDDFIYDAAENTYRCPAGETLSHRCTTVANGRTLHAYWTTRCGDCALKAKCTPAKERVVRRWEHEAVIDAMLARLARAPGGMTIRRRTVEHPFE</sequence>
<dbReference type="InterPro" id="IPR002559">
    <property type="entry name" value="Transposase_11"/>
</dbReference>
<dbReference type="NCBIfam" id="NF033551">
    <property type="entry name" value="transpos_IS1182"/>
    <property type="match status" value="1"/>
</dbReference>
<evidence type="ECO:0000256" key="1">
    <source>
        <dbReference type="SAM" id="Coils"/>
    </source>
</evidence>
<reference evidence="4 5" key="1">
    <citation type="submission" date="2020-05" db="EMBL/GenBank/DDBJ databases">
        <title>Complete closed genome sequence of Defluviicoccus vanus.</title>
        <authorList>
            <person name="Bessarab I."/>
            <person name="Arumugam K."/>
            <person name="Maszenan A.M."/>
            <person name="Seviour R.J."/>
            <person name="Williams R.B."/>
        </authorList>
    </citation>
    <scope>NUCLEOTIDE SEQUENCE [LARGE SCALE GENOMIC DNA]</scope>
    <source>
        <strain evidence="4 5">Ben 114</strain>
    </source>
</reference>
<dbReference type="KEGG" id="dvn:HQ394_13195"/>